<dbReference type="Proteomes" id="UP000557307">
    <property type="component" value="Unassembled WGS sequence"/>
</dbReference>
<feature type="domain" description="BT4734-like N-terminal" evidence="1">
    <location>
        <begin position="61"/>
        <end position="185"/>
    </location>
</feature>
<evidence type="ECO:0000313" key="2">
    <source>
        <dbReference type="EMBL" id="MBB5287459.1"/>
    </source>
</evidence>
<organism evidence="2 3">
    <name type="scientific">Rhabdobacter roseus</name>
    <dbReference type="NCBI Taxonomy" id="1655419"/>
    <lineage>
        <taxon>Bacteria</taxon>
        <taxon>Pseudomonadati</taxon>
        <taxon>Bacteroidota</taxon>
        <taxon>Cytophagia</taxon>
        <taxon>Cytophagales</taxon>
        <taxon>Cytophagaceae</taxon>
        <taxon>Rhabdobacter</taxon>
    </lineage>
</organism>
<proteinExistence type="predicted"/>
<evidence type="ECO:0000259" key="1">
    <source>
        <dbReference type="Pfam" id="PF08800"/>
    </source>
</evidence>
<evidence type="ECO:0000313" key="3">
    <source>
        <dbReference type="Proteomes" id="UP000557307"/>
    </source>
</evidence>
<dbReference type="NCBIfam" id="NF040562">
    <property type="entry name" value="PrimPol_Db"/>
    <property type="match status" value="1"/>
</dbReference>
<keyword evidence="3" id="KW-1185">Reference proteome</keyword>
<dbReference type="EMBL" id="JACHGF010000018">
    <property type="protein sequence ID" value="MBB5287459.1"/>
    <property type="molecule type" value="Genomic_DNA"/>
</dbReference>
<sequence length="333" mass="36367">MCPLPPLSYGTQLAASPPEPLQTWPLPKLVGCIRHDADLARRIGELRRLRTLDPASYRPLKTTLPYVAGGVFEDGLRRKEAFREAPYWILDLDDCLTTPAASAALRQKLCDLPGVVLLYTSPGGLGLKAFFRLEPACPNALAFSEAYRQFASSLADRLALVGSVDLRTHDVARACFLSHDPDAYFNPDAEPLPWQAYLLPSEPAQPQALPPKAKEPDADTYLAIRQLVNPHATVRPRERQVHIPALLLAAEASLRAAIEAQPLELTRVLPLNYGLKFVVKRGFAQAEVNVFYGKRGFSVVPSPKSGTSAVLMAELLALVSEVLLTPPTPDAPL</sequence>
<dbReference type="Pfam" id="PF08800">
    <property type="entry name" value="BT4734-like_N"/>
    <property type="match status" value="1"/>
</dbReference>
<accession>A0A840U6L4</accession>
<comment type="caution">
    <text evidence="2">The sequence shown here is derived from an EMBL/GenBank/DDBJ whole genome shotgun (WGS) entry which is preliminary data.</text>
</comment>
<gene>
    <name evidence="2" type="ORF">HNQ92_005622</name>
</gene>
<dbReference type="RefSeq" id="WP_184179662.1">
    <property type="nucleotide sequence ID" value="NZ_JACHGF010000018.1"/>
</dbReference>
<dbReference type="AlphaFoldDB" id="A0A840U6L4"/>
<name>A0A840U6L4_9BACT</name>
<protein>
    <recommendedName>
        <fullName evidence="1">BT4734-like N-terminal domain-containing protein</fullName>
    </recommendedName>
</protein>
<dbReference type="InterPro" id="IPR014907">
    <property type="entry name" value="BT4734-like_N"/>
</dbReference>
<reference evidence="2 3" key="1">
    <citation type="submission" date="2020-08" db="EMBL/GenBank/DDBJ databases">
        <title>Genomic Encyclopedia of Type Strains, Phase IV (KMG-IV): sequencing the most valuable type-strain genomes for metagenomic binning, comparative biology and taxonomic classification.</title>
        <authorList>
            <person name="Goeker M."/>
        </authorList>
    </citation>
    <scope>NUCLEOTIDE SEQUENCE [LARGE SCALE GENOMIC DNA]</scope>
    <source>
        <strain evidence="2 3">DSM 105074</strain>
    </source>
</reference>